<comment type="caution">
    <text evidence="2">The sequence shown here is derived from an EMBL/GenBank/DDBJ whole genome shotgun (WGS) entry which is preliminary data.</text>
</comment>
<evidence type="ECO:0000313" key="3">
    <source>
        <dbReference type="Proteomes" id="UP000604046"/>
    </source>
</evidence>
<dbReference type="AlphaFoldDB" id="A0A812SUQ4"/>
<gene>
    <name evidence="2" type="ORF">SNAT2548_LOCUS28219</name>
</gene>
<organism evidence="2 3">
    <name type="scientific">Symbiodinium natans</name>
    <dbReference type="NCBI Taxonomy" id="878477"/>
    <lineage>
        <taxon>Eukaryota</taxon>
        <taxon>Sar</taxon>
        <taxon>Alveolata</taxon>
        <taxon>Dinophyceae</taxon>
        <taxon>Suessiales</taxon>
        <taxon>Symbiodiniaceae</taxon>
        <taxon>Symbiodinium</taxon>
    </lineage>
</organism>
<proteinExistence type="predicted"/>
<reference evidence="2" key="1">
    <citation type="submission" date="2021-02" db="EMBL/GenBank/DDBJ databases">
        <authorList>
            <person name="Dougan E. K."/>
            <person name="Rhodes N."/>
            <person name="Thang M."/>
            <person name="Chan C."/>
        </authorList>
    </citation>
    <scope>NUCLEOTIDE SEQUENCE</scope>
</reference>
<sequence>MEQEMHRFKQAENDKAFNTAKQIAEQMYKKYCSGLFDEVVGVWKEETMKTKKEKEERTKKAQEEGRLKAQQEKDLREAEVLAERMRKTMQTDDVKFCFDFWVAEYRSEAGKRRDEEAKKKHEAELAALRRMEQARRALASCRLPF</sequence>
<keyword evidence="3" id="KW-1185">Reference proteome</keyword>
<evidence type="ECO:0000256" key="1">
    <source>
        <dbReference type="SAM" id="MobiDB-lite"/>
    </source>
</evidence>
<evidence type="ECO:0000313" key="2">
    <source>
        <dbReference type="EMBL" id="CAE7503915.1"/>
    </source>
</evidence>
<feature type="region of interest" description="Disordered" evidence="1">
    <location>
        <begin position="49"/>
        <end position="73"/>
    </location>
</feature>
<name>A0A812SUQ4_9DINO</name>
<dbReference type="EMBL" id="CAJNDS010002508">
    <property type="protein sequence ID" value="CAE7503915.1"/>
    <property type="molecule type" value="Genomic_DNA"/>
</dbReference>
<protein>
    <submittedName>
        <fullName evidence="2">Uncharacterized protein</fullName>
    </submittedName>
</protein>
<accession>A0A812SUQ4</accession>
<dbReference type="Proteomes" id="UP000604046">
    <property type="component" value="Unassembled WGS sequence"/>
</dbReference>